<sequence>MGGEKQEVSRISDPLKNIMGFGWQRPNAIVVIGSSNSLLIAVGFILENAIDIVGKLYNANMPVSIPFTHYFIWNIILILTYQHHKTTAYGINMIINDTTMNVQQKRFPHAIIIGVKKAGTRALLEFLRLNPAIKAPGPEVHFFDKNFDKGFDWYR</sequence>
<gene>
    <name evidence="5" type="ORF">OFLC_LOCUS15236</name>
</gene>
<dbReference type="EMBL" id="UZAJ01041810">
    <property type="protein sequence ID" value="VDP20954.1"/>
    <property type="molecule type" value="Genomic_DNA"/>
</dbReference>
<dbReference type="InterPro" id="IPR037359">
    <property type="entry name" value="NST/OST"/>
</dbReference>
<feature type="transmembrane region" description="Helical" evidence="4">
    <location>
        <begin position="61"/>
        <end position="81"/>
    </location>
</feature>
<dbReference type="STRING" id="387005.A0A183I675"/>
<keyword evidence="4" id="KW-1133">Transmembrane helix</keyword>
<dbReference type="PANTHER" id="PTHR10605:SF72">
    <property type="entry name" value="HEPARAN SULFATE 3-O SULFOTRANSFERASE-B, ISOFORM A"/>
    <property type="match status" value="1"/>
</dbReference>
<evidence type="ECO:0000256" key="4">
    <source>
        <dbReference type="SAM" id="Phobius"/>
    </source>
</evidence>
<dbReference type="Proteomes" id="UP000267606">
    <property type="component" value="Unassembled WGS sequence"/>
</dbReference>
<dbReference type="WBParaSite" id="OFLC_0001524801-mRNA-1">
    <property type="protein sequence ID" value="OFLC_0001524801-mRNA-1"/>
    <property type="gene ID" value="OFLC_0001524801"/>
</dbReference>
<evidence type="ECO:0000313" key="5">
    <source>
        <dbReference type="EMBL" id="VDP20954.1"/>
    </source>
</evidence>
<dbReference type="Gene3D" id="3.40.50.300">
    <property type="entry name" value="P-loop containing nucleotide triphosphate hydrolases"/>
    <property type="match status" value="1"/>
</dbReference>
<keyword evidence="4" id="KW-0472">Membrane</keyword>
<feature type="transmembrane region" description="Helical" evidence="4">
    <location>
        <begin position="28"/>
        <end position="46"/>
    </location>
</feature>
<evidence type="ECO:0000256" key="3">
    <source>
        <dbReference type="PIRSR" id="PIRSR637359-2"/>
    </source>
</evidence>
<keyword evidence="1" id="KW-0808">Transferase</keyword>
<accession>A0A183I675</accession>
<name>A0A183I675_9BILA</name>
<dbReference type="AlphaFoldDB" id="A0A183I675"/>
<reference evidence="7" key="1">
    <citation type="submission" date="2016-06" db="UniProtKB">
        <authorList>
            <consortium name="WormBaseParasite"/>
        </authorList>
    </citation>
    <scope>IDENTIFICATION</scope>
</reference>
<evidence type="ECO:0000313" key="7">
    <source>
        <dbReference type="WBParaSite" id="OFLC_0001524801-mRNA-1"/>
    </source>
</evidence>
<keyword evidence="6" id="KW-1185">Reference proteome</keyword>
<evidence type="ECO:0000256" key="2">
    <source>
        <dbReference type="PIRSR" id="PIRSR637359-1"/>
    </source>
</evidence>
<evidence type="ECO:0000313" key="6">
    <source>
        <dbReference type="Proteomes" id="UP000267606"/>
    </source>
</evidence>
<dbReference type="SUPFAM" id="SSF52540">
    <property type="entry name" value="P-loop containing nucleoside triphosphate hydrolases"/>
    <property type="match status" value="1"/>
</dbReference>
<dbReference type="InterPro" id="IPR027417">
    <property type="entry name" value="P-loop_NTPase"/>
</dbReference>
<feature type="binding site" evidence="3">
    <location>
        <begin position="117"/>
        <end position="121"/>
    </location>
    <ligand>
        <name>3'-phosphoadenylyl sulfate</name>
        <dbReference type="ChEBI" id="CHEBI:58339"/>
    </ligand>
</feature>
<reference evidence="5 6" key="2">
    <citation type="submission" date="2018-11" db="EMBL/GenBank/DDBJ databases">
        <authorList>
            <consortium name="Pathogen Informatics"/>
        </authorList>
    </citation>
    <scope>NUCLEOTIDE SEQUENCE [LARGE SCALE GENOMIC DNA]</scope>
</reference>
<keyword evidence="4" id="KW-0812">Transmembrane</keyword>
<evidence type="ECO:0000256" key="1">
    <source>
        <dbReference type="ARBA" id="ARBA00022679"/>
    </source>
</evidence>
<dbReference type="PANTHER" id="PTHR10605">
    <property type="entry name" value="HEPARAN SULFATE SULFOTRANSFERASE"/>
    <property type="match status" value="1"/>
</dbReference>
<proteinExistence type="predicted"/>
<dbReference type="GO" id="GO:0008467">
    <property type="term" value="F:[heparan sulfate]-glucosamine 3-sulfotransferase activity"/>
    <property type="evidence" value="ECO:0007669"/>
    <property type="project" value="TreeGrafter"/>
</dbReference>
<protein>
    <submittedName>
        <fullName evidence="7">Sulfotransfer_1 domain-containing protein</fullName>
    </submittedName>
</protein>
<organism evidence="7">
    <name type="scientific">Onchocerca flexuosa</name>
    <dbReference type="NCBI Taxonomy" id="387005"/>
    <lineage>
        <taxon>Eukaryota</taxon>
        <taxon>Metazoa</taxon>
        <taxon>Ecdysozoa</taxon>
        <taxon>Nematoda</taxon>
        <taxon>Chromadorea</taxon>
        <taxon>Rhabditida</taxon>
        <taxon>Spirurina</taxon>
        <taxon>Spiruromorpha</taxon>
        <taxon>Filarioidea</taxon>
        <taxon>Onchocercidae</taxon>
        <taxon>Onchocerca</taxon>
    </lineage>
</organism>
<feature type="active site" description="For sulfotransferase activity" evidence="2">
    <location>
        <position position="117"/>
    </location>
</feature>